<feature type="domain" description="2,4-diaminopentanoate dehydrogenase C-terminal" evidence="4">
    <location>
        <begin position="140"/>
        <end position="336"/>
    </location>
</feature>
<dbReference type="CDD" id="cd24146">
    <property type="entry name" value="nat-AmDH_N_like"/>
    <property type="match status" value="1"/>
</dbReference>
<dbReference type="InterPro" id="IPR045760">
    <property type="entry name" value="DAP_DH_C"/>
</dbReference>
<dbReference type="AlphaFoldDB" id="A0A2V3VDH6"/>
<dbReference type="Gene3D" id="3.40.50.720">
    <property type="entry name" value="NAD(P)-binding Rossmann-like Domain"/>
    <property type="match status" value="1"/>
</dbReference>
<dbReference type="InterPro" id="IPR000846">
    <property type="entry name" value="DapB_N"/>
</dbReference>
<evidence type="ECO:0000256" key="1">
    <source>
        <dbReference type="ARBA" id="ARBA00022857"/>
    </source>
</evidence>
<dbReference type="Pfam" id="PF01113">
    <property type="entry name" value="DapB_N"/>
    <property type="match status" value="1"/>
</dbReference>
<evidence type="ECO:0000313" key="6">
    <source>
        <dbReference type="Proteomes" id="UP000248014"/>
    </source>
</evidence>
<organism evidence="5 6">
    <name type="scientific">Blastomonas natatoria</name>
    <dbReference type="NCBI Taxonomy" id="34015"/>
    <lineage>
        <taxon>Bacteria</taxon>
        <taxon>Pseudomonadati</taxon>
        <taxon>Pseudomonadota</taxon>
        <taxon>Alphaproteobacteria</taxon>
        <taxon>Sphingomonadales</taxon>
        <taxon>Sphingomonadaceae</taxon>
        <taxon>Blastomonas</taxon>
    </lineage>
</organism>
<comment type="caution">
    <text evidence="5">The sequence shown here is derived from an EMBL/GenBank/DDBJ whole genome shotgun (WGS) entry which is preliminary data.</text>
</comment>
<dbReference type="GO" id="GO:0008839">
    <property type="term" value="F:4-hydroxy-tetrahydrodipicolinate reductase"/>
    <property type="evidence" value="ECO:0007669"/>
    <property type="project" value="InterPro"/>
</dbReference>
<name>A0A2V3VDH6_9SPHN</name>
<dbReference type="OrthoDB" id="4759936at2"/>
<evidence type="ECO:0000259" key="3">
    <source>
        <dbReference type="Pfam" id="PF01113"/>
    </source>
</evidence>
<dbReference type="Pfam" id="PF19328">
    <property type="entry name" value="DAP_DH_C"/>
    <property type="match status" value="1"/>
</dbReference>
<feature type="domain" description="Dihydrodipicolinate reductase N-terminal" evidence="3">
    <location>
        <begin position="9"/>
        <end position="105"/>
    </location>
</feature>
<dbReference type="RefSeq" id="WP_110297185.1">
    <property type="nucleotide sequence ID" value="NZ_QJJM01000001.1"/>
</dbReference>
<accession>A0A2V3VDH6</accession>
<gene>
    <name evidence="5" type="ORF">C7451_101288</name>
</gene>
<proteinExistence type="predicted"/>
<dbReference type="SUPFAM" id="SSF51735">
    <property type="entry name" value="NAD(P)-binding Rossmann-fold domains"/>
    <property type="match status" value="1"/>
</dbReference>
<keyword evidence="6" id="KW-1185">Reference proteome</keyword>
<dbReference type="InterPro" id="IPR036291">
    <property type="entry name" value="NAD(P)-bd_dom_sf"/>
</dbReference>
<protein>
    <submittedName>
        <fullName evidence="5">Uncharacterized protein</fullName>
    </submittedName>
</protein>
<sequence length="347" mass="36549">MAFRVIQWATGAMGRTALRRIIDDPALALAGVHVYSAAKAGKDAGEIARRPLTGVVATHDLAETLATPADVVIHTPRITLPYDALVPHVEALLRSGKNVISTAGFHWPAAQGPDYADRLHLAALEGGATLAGVGVSPGMIVERIALAATAMSVEVEHIKVSETVDASAMASAAFVFELMGLGSDPAVRDIRTGPLAELYRALFSEVLVFAGHQMGTKVARIEPDHQLTLAPADIVIPAGTIPEGTVAATEWRWTAHYACGARFTLSILWTADPALHEGGRGHWDVRIEGRPNIHLTMDITESDPNAPPSRALTDATVAVAINAIPAVIAAPPGLFAFQPPSTWRAPA</sequence>
<dbReference type="EMBL" id="QJJM01000001">
    <property type="protein sequence ID" value="PXW79224.1"/>
    <property type="molecule type" value="Genomic_DNA"/>
</dbReference>
<reference evidence="5 6" key="1">
    <citation type="submission" date="2018-05" db="EMBL/GenBank/DDBJ databases">
        <title>Genomic Encyclopedia of Type Strains, Phase IV (KMG-IV): sequencing the most valuable type-strain genomes for metagenomic binning, comparative biology and taxonomic classification.</title>
        <authorList>
            <person name="Goeker M."/>
        </authorList>
    </citation>
    <scope>NUCLEOTIDE SEQUENCE [LARGE SCALE GENOMIC DNA]</scope>
    <source>
        <strain evidence="5 6">DSM 3183</strain>
    </source>
</reference>
<evidence type="ECO:0000313" key="5">
    <source>
        <dbReference type="EMBL" id="PXW79224.1"/>
    </source>
</evidence>
<keyword evidence="1" id="KW-0521">NADP</keyword>
<evidence type="ECO:0000256" key="2">
    <source>
        <dbReference type="ARBA" id="ARBA00023002"/>
    </source>
</evidence>
<dbReference type="Proteomes" id="UP000248014">
    <property type="component" value="Unassembled WGS sequence"/>
</dbReference>
<keyword evidence="2" id="KW-0560">Oxidoreductase</keyword>
<evidence type="ECO:0000259" key="4">
    <source>
        <dbReference type="Pfam" id="PF19328"/>
    </source>
</evidence>
<dbReference type="GO" id="GO:0009089">
    <property type="term" value="P:lysine biosynthetic process via diaminopimelate"/>
    <property type="evidence" value="ECO:0007669"/>
    <property type="project" value="InterPro"/>
</dbReference>